<reference evidence="1 2" key="1">
    <citation type="submission" date="2012-10" db="EMBL/GenBank/DDBJ databases">
        <authorList>
            <person name="Zafar N."/>
            <person name="Inman J."/>
            <person name="Hall N."/>
            <person name="Lorenzi H."/>
            <person name="Caler E."/>
        </authorList>
    </citation>
    <scope>NUCLEOTIDE SEQUENCE [LARGE SCALE GENOMIC DNA]</scope>
    <source>
        <strain evidence="1 2">IP1</strain>
    </source>
</reference>
<dbReference type="KEGG" id="eiv:EIN_097610"/>
<organism evidence="1 2">
    <name type="scientific">Entamoeba invadens IP1</name>
    <dbReference type="NCBI Taxonomy" id="370355"/>
    <lineage>
        <taxon>Eukaryota</taxon>
        <taxon>Amoebozoa</taxon>
        <taxon>Evosea</taxon>
        <taxon>Archamoebae</taxon>
        <taxon>Mastigamoebida</taxon>
        <taxon>Entamoebidae</taxon>
        <taxon>Entamoeba</taxon>
    </lineage>
</organism>
<dbReference type="GeneID" id="14886317"/>
<dbReference type="EMBL" id="KB206860">
    <property type="protein sequence ID" value="ELP87474.1"/>
    <property type="molecule type" value="Genomic_DNA"/>
</dbReference>
<name>A0A0A1U0P8_ENTIV</name>
<keyword evidence="2" id="KW-1185">Reference proteome</keyword>
<dbReference type="RefSeq" id="XP_004254245.1">
    <property type="nucleotide sequence ID" value="XM_004254197.1"/>
</dbReference>
<dbReference type="VEuPathDB" id="AmoebaDB:EIN_097610"/>
<sequence>MLSAGRPFEHPKNARQIKATSMTRNSNKLKKENLVFGSLYVLLKCGYVLDLQKPSKKTEHIHEVKLLLIQDVTGQVVWDREVVSQSRDVTKAINDFVSALTNKGKKTVDSRKDRKKDDLIFAFMLDKIANILESIGYATLRAKGKRSTYDSLNNWKKQYINTIKMNDEVLFSEKWLLEEGAKFHNLVYSYMYNEPLPTPDSYEILMNTNDTKKCGKYTFFLNPSFFDQKISLTQQDFIEKTPDDTSLIVRDLTPKPTTGVKSWTTGEESQIYHINEQSVEMCDFNNSVQNTMSQQQVQDSKVHQTEEQEKSTFNCYELNDTDHPQEIKIEHKSDINREECFSTHYDNSHTQPIFFFGYGESIEDPINNGFTQTYPNHC</sequence>
<evidence type="ECO:0000313" key="2">
    <source>
        <dbReference type="Proteomes" id="UP000014680"/>
    </source>
</evidence>
<dbReference type="AlphaFoldDB" id="A0A0A1U0P8"/>
<proteinExistence type="predicted"/>
<evidence type="ECO:0000313" key="1">
    <source>
        <dbReference type="EMBL" id="ELP87474.1"/>
    </source>
</evidence>
<gene>
    <name evidence="1" type="ORF">EIN_097610</name>
</gene>
<dbReference type="Proteomes" id="UP000014680">
    <property type="component" value="Unassembled WGS sequence"/>
</dbReference>
<protein>
    <submittedName>
        <fullName evidence="1">Uncharacterized protein</fullName>
    </submittedName>
</protein>
<accession>A0A0A1U0P8</accession>